<protein>
    <submittedName>
        <fullName evidence="2">ATPase family AAA domain-containing protein 5</fullName>
    </submittedName>
</protein>
<feature type="region of interest" description="Disordered" evidence="1">
    <location>
        <begin position="268"/>
        <end position="301"/>
    </location>
</feature>
<keyword evidence="3" id="KW-1185">Reference proteome</keyword>
<feature type="region of interest" description="Disordered" evidence="1">
    <location>
        <begin position="41"/>
        <end position="113"/>
    </location>
</feature>
<feature type="compositionally biased region" description="Basic and acidic residues" evidence="1">
    <location>
        <begin position="682"/>
        <end position="701"/>
    </location>
</feature>
<dbReference type="OrthoDB" id="8960204at2759"/>
<sequence length="701" mass="76702">MMAGVVAMASVIEDFDTQPCKKSRKDGGSPIVKTITNYFSPVPKSAEKPFSPPRSNSITDYFGHKAPSSKEKTSTPEQLKENCQTPEISEKPTGPEAAVKRQSQKKRRKASKAVRKLVEAEIFSSAEEASSPVVEKRHDRMDSADEAIGSCGLLGSETAALISQFSAEAYAPATKTVSVEQFEEDGPKCGKDVKLNPLLTGIELSPIVPSKDKAKQVKTVARNSRKAKLSEPEKEKESSLCDVSMEVNVDEDSMLNNSTVTISFEDFVRSQSRGKGEEDTEDEQGREDESKMSTEAEEMDTDQLAIPKAKESVASYQSPFQVSPRTVTIQAEVHVISLKQEAAMAGGKVASIFTRRKGSTSPASSPRLEAEHQLPPSSLTVKRKSNVVLQEEDLELFVLESESTPKCSVVERKQFMAAFKQPSQDGSKSKTVKSQSKQKQPGDKAGDDADKGAEDDDVIPLAVEQVPATSQEDKVVKKRPARKGKRKAKEEDEAAITIPSDDDAAAVEETVAVVGDVDDEIEEIHITSTPSIPAVRRSKREAAVREAPELIPTSSIRKTRKRNESKDNAAAPPAPSASTNDSPANMSTQKRRRSKRKVFVAEMLCPPDTKESPIRIKFTRVHKNVPTTKPESGSGVNTSLATKTSNDLKKRRQAKKLVEKARVIQQSKKTADKGKSTVRRSSRTEASSKMRYCDDEVQHTR</sequence>
<evidence type="ECO:0000256" key="1">
    <source>
        <dbReference type="SAM" id="MobiDB-lite"/>
    </source>
</evidence>
<accession>A0A4Z2ISJ6</accession>
<feature type="compositionally biased region" description="Basic residues" evidence="1">
    <location>
        <begin position="589"/>
        <end position="598"/>
    </location>
</feature>
<feature type="compositionally biased region" description="Basic and acidic residues" evidence="1">
    <location>
        <begin position="228"/>
        <end position="239"/>
    </location>
</feature>
<feature type="compositionally biased region" description="Basic residues" evidence="1">
    <location>
        <begin position="476"/>
        <end position="487"/>
    </location>
</feature>
<reference evidence="2 3" key="1">
    <citation type="submission" date="2019-03" db="EMBL/GenBank/DDBJ databases">
        <title>First draft genome of Liparis tanakae, snailfish: a comprehensive survey of snailfish specific genes.</title>
        <authorList>
            <person name="Kim W."/>
            <person name="Song I."/>
            <person name="Jeong J.-H."/>
            <person name="Kim D."/>
            <person name="Kim S."/>
            <person name="Ryu S."/>
            <person name="Song J.Y."/>
            <person name="Lee S.K."/>
        </authorList>
    </citation>
    <scope>NUCLEOTIDE SEQUENCE [LARGE SCALE GENOMIC DNA]</scope>
    <source>
        <tissue evidence="2">Muscle</tissue>
    </source>
</reference>
<feature type="region of interest" description="Disordered" evidence="1">
    <location>
        <begin position="211"/>
        <end position="241"/>
    </location>
</feature>
<dbReference type="EMBL" id="SRLO01000053">
    <property type="protein sequence ID" value="TNN80578.1"/>
    <property type="molecule type" value="Genomic_DNA"/>
</dbReference>
<dbReference type="Proteomes" id="UP000314294">
    <property type="component" value="Unassembled WGS sequence"/>
</dbReference>
<feature type="compositionally biased region" description="Basic and acidic residues" evidence="1">
    <location>
        <begin position="68"/>
        <end position="80"/>
    </location>
</feature>
<feature type="compositionally biased region" description="Polar residues" evidence="1">
    <location>
        <begin position="625"/>
        <end position="645"/>
    </location>
</feature>
<evidence type="ECO:0000313" key="3">
    <source>
        <dbReference type="Proteomes" id="UP000314294"/>
    </source>
</evidence>
<evidence type="ECO:0000313" key="2">
    <source>
        <dbReference type="EMBL" id="TNN80578.1"/>
    </source>
</evidence>
<feature type="region of interest" description="Disordered" evidence="1">
    <location>
        <begin position="355"/>
        <end position="380"/>
    </location>
</feature>
<organism evidence="2 3">
    <name type="scientific">Liparis tanakae</name>
    <name type="common">Tanaka's snailfish</name>
    <dbReference type="NCBI Taxonomy" id="230148"/>
    <lineage>
        <taxon>Eukaryota</taxon>
        <taxon>Metazoa</taxon>
        <taxon>Chordata</taxon>
        <taxon>Craniata</taxon>
        <taxon>Vertebrata</taxon>
        <taxon>Euteleostomi</taxon>
        <taxon>Actinopterygii</taxon>
        <taxon>Neopterygii</taxon>
        <taxon>Teleostei</taxon>
        <taxon>Neoteleostei</taxon>
        <taxon>Acanthomorphata</taxon>
        <taxon>Eupercaria</taxon>
        <taxon>Perciformes</taxon>
        <taxon>Cottioidei</taxon>
        <taxon>Cottales</taxon>
        <taxon>Liparidae</taxon>
        <taxon>Liparis</taxon>
    </lineage>
</organism>
<name>A0A4Z2ISJ6_9TELE</name>
<feature type="region of interest" description="Disordered" evidence="1">
    <location>
        <begin position="419"/>
        <end position="503"/>
    </location>
</feature>
<feature type="compositionally biased region" description="Basic and acidic residues" evidence="1">
    <location>
        <begin position="440"/>
        <end position="452"/>
    </location>
</feature>
<dbReference type="AlphaFoldDB" id="A0A4Z2ISJ6"/>
<feature type="compositionally biased region" description="Low complexity" evidence="1">
    <location>
        <begin position="568"/>
        <end position="585"/>
    </location>
</feature>
<proteinExistence type="predicted"/>
<comment type="caution">
    <text evidence="2">The sequence shown here is derived from an EMBL/GenBank/DDBJ whole genome shotgun (WGS) entry which is preliminary data.</text>
</comment>
<feature type="region of interest" description="Disordered" evidence="1">
    <location>
        <begin position="524"/>
        <end position="701"/>
    </location>
</feature>
<gene>
    <name evidence="2" type="primary">ATAD5_1</name>
    <name evidence="2" type="ORF">EYF80_009084</name>
</gene>
<feature type="compositionally biased region" description="Basic residues" evidence="1">
    <location>
        <begin position="102"/>
        <end position="113"/>
    </location>
</feature>